<gene>
    <name evidence="3" type="ORF">VNI00_014980</name>
</gene>
<feature type="domain" description="DUF8191" evidence="2">
    <location>
        <begin position="188"/>
        <end position="269"/>
    </location>
</feature>
<keyword evidence="4" id="KW-1185">Reference proteome</keyword>
<dbReference type="EMBL" id="JAYKXP010000090">
    <property type="protein sequence ID" value="KAK7028165.1"/>
    <property type="molecule type" value="Genomic_DNA"/>
</dbReference>
<feature type="coiled-coil region" evidence="1">
    <location>
        <begin position="7"/>
        <end position="41"/>
    </location>
</feature>
<proteinExistence type="predicted"/>
<dbReference type="AlphaFoldDB" id="A0AAW0BMX4"/>
<evidence type="ECO:0000313" key="3">
    <source>
        <dbReference type="EMBL" id="KAK7028165.1"/>
    </source>
</evidence>
<evidence type="ECO:0000256" key="1">
    <source>
        <dbReference type="SAM" id="Coils"/>
    </source>
</evidence>
<dbReference type="InterPro" id="IPR058504">
    <property type="entry name" value="DUF8191"/>
</dbReference>
<protein>
    <recommendedName>
        <fullName evidence="2">DUF8191 domain-containing protein</fullName>
    </recommendedName>
</protein>
<name>A0AAW0BMX4_9AGAR</name>
<reference evidence="3 4" key="1">
    <citation type="submission" date="2024-01" db="EMBL/GenBank/DDBJ databases">
        <title>A draft genome for a cacao thread blight-causing isolate of Paramarasmius palmivorus.</title>
        <authorList>
            <person name="Baruah I.K."/>
            <person name="Bukari Y."/>
            <person name="Amoako-Attah I."/>
            <person name="Meinhardt L.W."/>
            <person name="Bailey B.A."/>
            <person name="Cohen S.P."/>
        </authorList>
    </citation>
    <scope>NUCLEOTIDE SEQUENCE [LARGE SCALE GENOMIC DNA]</scope>
    <source>
        <strain evidence="3 4">GH-12</strain>
    </source>
</reference>
<organism evidence="3 4">
    <name type="scientific">Paramarasmius palmivorus</name>
    <dbReference type="NCBI Taxonomy" id="297713"/>
    <lineage>
        <taxon>Eukaryota</taxon>
        <taxon>Fungi</taxon>
        <taxon>Dikarya</taxon>
        <taxon>Basidiomycota</taxon>
        <taxon>Agaricomycotina</taxon>
        <taxon>Agaricomycetes</taxon>
        <taxon>Agaricomycetidae</taxon>
        <taxon>Agaricales</taxon>
        <taxon>Marasmiineae</taxon>
        <taxon>Marasmiaceae</taxon>
        <taxon>Paramarasmius</taxon>
    </lineage>
</organism>
<dbReference type="Proteomes" id="UP001383192">
    <property type="component" value="Unassembled WGS sequence"/>
</dbReference>
<sequence length="320" mass="36894">MSEAAKQENIQELVKTQKRKIKEQEKEIQQLREALQKANGNSTSIRGLDRKIKQEDRVVIIEDDDDEENHDQEMAPLKPDVVGQPIWSGEGDGIYRCSECNWEIAERFCEGCGMDYREWVCEETPDSIPIDANLLDNFHQKRHQDQQEYRLSGPPRATTPLRDIDLARLRPDTIAYDYEDRVEEYRELLARGATRMMCETFYLSYMQDTGIWFEMTDDLVQEWAGPEMLKVDPDSGVGFVSWKVCLGREIVLDEDDTDGSRYVDECLEEALLFGSRVYCAGRSAGVEDHTSSSWGVAYQALPPRMGGRVDQDRTSREKRL</sequence>
<evidence type="ECO:0000313" key="4">
    <source>
        <dbReference type="Proteomes" id="UP001383192"/>
    </source>
</evidence>
<comment type="caution">
    <text evidence="3">The sequence shown here is derived from an EMBL/GenBank/DDBJ whole genome shotgun (WGS) entry which is preliminary data.</text>
</comment>
<evidence type="ECO:0000259" key="2">
    <source>
        <dbReference type="Pfam" id="PF26609"/>
    </source>
</evidence>
<keyword evidence="1" id="KW-0175">Coiled coil</keyword>
<dbReference type="Pfam" id="PF26609">
    <property type="entry name" value="DUF8191"/>
    <property type="match status" value="1"/>
</dbReference>
<accession>A0AAW0BMX4</accession>